<dbReference type="AlphaFoldDB" id="A0A1F5ZX70"/>
<evidence type="ECO:0000256" key="1">
    <source>
        <dbReference type="ARBA" id="ARBA00022490"/>
    </source>
</evidence>
<comment type="similarity">
    <text evidence="2">Belongs to the gluconeogenesis factor family.</text>
</comment>
<dbReference type="Pfam" id="PF01933">
    <property type="entry name" value="CofD"/>
    <property type="match status" value="1"/>
</dbReference>
<protein>
    <recommendedName>
        <fullName evidence="2">Putative gluconeogenesis factor</fullName>
    </recommendedName>
</protein>
<dbReference type="PANTHER" id="PTHR30135">
    <property type="entry name" value="UNCHARACTERIZED PROTEIN YVCK-RELATED"/>
    <property type="match status" value="1"/>
</dbReference>
<reference evidence="3 4" key="1">
    <citation type="journal article" date="2016" name="Nat. Commun.">
        <title>Thousands of microbial genomes shed light on interconnected biogeochemical processes in an aquifer system.</title>
        <authorList>
            <person name="Anantharaman K."/>
            <person name="Brown C.T."/>
            <person name="Hug L.A."/>
            <person name="Sharon I."/>
            <person name="Castelle C.J."/>
            <person name="Probst A.J."/>
            <person name="Thomas B.C."/>
            <person name="Singh A."/>
            <person name="Wilkins M.J."/>
            <person name="Karaoz U."/>
            <person name="Brodie E.L."/>
            <person name="Williams K.H."/>
            <person name="Hubbard S.S."/>
            <person name="Banfield J.F."/>
        </authorList>
    </citation>
    <scope>NUCLEOTIDE SEQUENCE [LARGE SCALE GENOMIC DNA]</scope>
</reference>
<dbReference type="EMBL" id="MFJL01000003">
    <property type="protein sequence ID" value="OGG17076.1"/>
    <property type="molecule type" value="Genomic_DNA"/>
</dbReference>
<name>A0A1F5ZX70_9BACT</name>
<dbReference type="PANTHER" id="PTHR30135:SF3">
    <property type="entry name" value="GLUCONEOGENESIS FACTOR-RELATED"/>
    <property type="match status" value="1"/>
</dbReference>
<sequence>MLGLDNGITMLNAKTKFVVIGGGTGTYSVLSGLKKYTSTISAIVSMTDSGGSAKKERDEWGLLPSSDIRKSLIALSDVSTEDNLLLRELFQYRYSEGEELSGMTFGNLFLVTLAKLLGSQEKAIQKAGELLKIRGEVLPVSLSRVDLVAKYADGTEVVGEHFIDEPRHNGTIPIVSLSTRPQAKVTREAKRAILESDVVIIGPGGFYTTLLANLVIQGVPEAIIKSRAQKIFILNLMSEYGQTYGFTAKKFMTELSKYVPLTILSSVLINKEPIPGKILARYKAFKAEPVVNDLGNNNPFKVIEKDFLSEEKIKKQKGDTLRRSLIRHDPEKLAKACIEVTRLV</sequence>
<comment type="function">
    <text evidence="2">Required for morphogenesis under gluconeogenic growth conditions.</text>
</comment>
<dbReference type="HAMAP" id="MF_00973">
    <property type="entry name" value="Gluconeogen_factor"/>
    <property type="match status" value="1"/>
</dbReference>
<comment type="caution">
    <text evidence="3">The sequence shown here is derived from an EMBL/GenBank/DDBJ whole genome shotgun (WGS) entry which is preliminary data.</text>
</comment>
<dbReference type="GO" id="GO:0043743">
    <property type="term" value="F:LPPG:FO 2-phospho-L-lactate transferase activity"/>
    <property type="evidence" value="ECO:0007669"/>
    <property type="project" value="InterPro"/>
</dbReference>
<accession>A0A1F5ZX70</accession>
<organism evidence="3 4">
    <name type="scientific">Candidatus Gottesmanbacteria bacterium RIFCSPHIGHO2_02_FULL_39_11</name>
    <dbReference type="NCBI Taxonomy" id="1798382"/>
    <lineage>
        <taxon>Bacteria</taxon>
        <taxon>Candidatus Gottesmaniibacteriota</taxon>
    </lineage>
</organism>
<dbReference type="Proteomes" id="UP000176923">
    <property type="component" value="Unassembled WGS sequence"/>
</dbReference>
<comment type="subcellular location">
    <subcellularLocation>
        <location evidence="2">Cytoplasm</location>
    </subcellularLocation>
</comment>
<dbReference type="SUPFAM" id="SSF142338">
    <property type="entry name" value="CofD-like"/>
    <property type="match status" value="1"/>
</dbReference>
<dbReference type="Gene3D" id="3.40.50.10680">
    <property type="entry name" value="CofD-like domains"/>
    <property type="match status" value="1"/>
</dbReference>
<gene>
    <name evidence="3" type="ORF">A3D77_05645</name>
</gene>
<dbReference type="GO" id="GO:0005737">
    <property type="term" value="C:cytoplasm"/>
    <property type="evidence" value="ECO:0007669"/>
    <property type="project" value="UniProtKB-SubCell"/>
</dbReference>
<dbReference type="InterPro" id="IPR002882">
    <property type="entry name" value="CofD"/>
</dbReference>
<dbReference type="InterPro" id="IPR038136">
    <property type="entry name" value="CofD-like_dom_sf"/>
</dbReference>
<dbReference type="CDD" id="cd07187">
    <property type="entry name" value="YvcK_like"/>
    <property type="match status" value="1"/>
</dbReference>
<evidence type="ECO:0000313" key="3">
    <source>
        <dbReference type="EMBL" id="OGG17076.1"/>
    </source>
</evidence>
<dbReference type="GO" id="GO:0008360">
    <property type="term" value="P:regulation of cell shape"/>
    <property type="evidence" value="ECO:0007669"/>
    <property type="project" value="UniProtKB-UniRule"/>
</dbReference>
<evidence type="ECO:0000313" key="4">
    <source>
        <dbReference type="Proteomes" id="UP000176923"/>
    </source>
</evidence>
<proteinExistence type="inferred from homology"/>
<keyword evidence="1 2" id="KW-0963">Cytoplasm</keyword>
<dbReference type="STRING" id="1798382.A3D77_05645"/>
<dbReference type="NCBIfam" id="TIGR01826">
    <property type="entry name" value="CofD_related"/>
    <property type="match status" value="1"/>
</dbReference>
<dbReference type="InterPro" id="IPR010119">
    <property type="entry name" value="Gluconeogen_factor"/>
</dbReference>
<evidence type="ECO:0000256" key="2">
    <source>
        <dbReference type="HAMAP-Rule" id="MF_00973"/>
    </source>
</evidence>